<keyword evidence="2" id="KW-1185">Reference proteome</keyword>
<accession>A0ABN6SMR2</accession>
<name>A0ABN6SMR2_9CREN</name>
<organism evidence="1 2">
    <name type="scientific">Vulcanisaeta souniana JCM 11219</name>
    <dbReference type="NCBI Taxonomy" id="1293586"/>
    <lineage>
        <taxon>Archaea</taxon>
        <taxon>Thermoproteota</taxon>
        <taxon>Thermoprotei</taxon>
        <taxon>Thermoproteales</taxon>
        <taxon>Thermoproteaceae</taxon>
        <taxon>Vulcanisaeta</taxon>
    </lineage>
</organism>
<reference evidence="2" key="1">
    <citation type="submission" date="2022-09" db="EMBL/GenBank/DDBJ databases">
        <title>Complete genome sequence of Vulcanisaeta souniana.</title>
        <authorList>
            <person name="Kato S."/>
            <person name="Itoh T."/>
            <person name="Ohkuma M."/>
        </authorList>
    </citation>
    <scope>NUCLEOTIDE SEQUENCE [LARGE SCALE GENOMIC DNA]</scope>
    <source>
        <strain evidence="2">JCM 11219</strain>
    </source>
</reference>
<gene>
    <name evidence="1" type="ORF">Vsou_02880</name>
</gene>
<dbReference type="EMBL" id="AP026830">
    <property type="protein sequence ID" value="BDR91195.1"/>
    <property type="molecule type" value="Genomic_DNA"/>
</dbReference>
<proteinExistence type="predicted"/>
<dbReference type="Proteomes" id="UP001060771">
    <property type="component" value="Chromosome"/>
</dbReference>
<sequence>MGSGPRICRGVKSGKRLVCGEPVNDPRVVDEAMRLVDEFLSRVERHKAVLLSDSSTPFDYAVDALSNWLSTIEGRIKDSNDEGIANLRKAMREAGKKMLELARRAREEWLSTYREELGELLGKLRSGEATVVIRGEPLNIDKPFTVLLYTDHLAVKVERVAKSGSITVSITLTGLDGVHVITPKLFSDDLLRPMQYGLLMTDATIDKGYPQMDTNQLWQAIIWPLTWPGRNYVFISSLGINDGDVKITWQLTAIDHRGVFGSKAEVAEEVLRLDDNAFITFLLSAVLGDGSVDTEKERESIRLTIGNSKYGLWRGIVERMVSLGFKEHDNKRLKVKVIGIYSSRAVALAQRWLGDPLIRALVEDLSQLPDAEKLRRLLTLASLRIKPLGRSSIEVIDGIRMSVQMVGRGCVALKITRKYREDALVIQERLRSAGYNAMLRELKDGFVVSIINDEIKMHPGLVAEVCKILRRMHEEAISEGNKRRAWRVAKAMKKLNCPAQGPRA</sequence>
<evidence type="ECO:0000313" key="2">
    <source>
        <dbReference type="Proteomes" id="UP001060771"/>
    </source>
</evidence>
<protein>
    <submittedName>
        <fullName evidence="1">Uncharacterized protein</fullName>
    </submittedName>
</protein>
<evidence type="ECO:0000313" key="1">
    <source>
        <dbReference type="EMBL" id="BDR91195.1"/>
    </source>
</evidence>